<dbReference type="Proteomes" id="UP000192276">
    <property type="component" value="Unassembled WGS sequence"/>
</dbReference>
<dbReference type="Pfam" id="PF14534">
    <property type="entry name" value="DUF4440"/>
    <property type="match status" value="1"/>
</dbReference>
<evidence type="ECO:0000313" key="3">
    <source>
        <dbReference type="Proteomes" id="UP000192276"/>
    </source>
</evidence>
<keyword evidence="3" id="KW-1185">Reference proteome</keyword>
<dbReference type="InterPro" id="IPR027843">
    <property type="entry name" value="DUF4440"/>
</dbReference>
<dbReference type="EMBL" id="LWBP01000254">
    <property type="protein sequence ID" value="OQP45649.1"/>
    <property type="molecule type" value="Genomic_DNA"/>
</dbReference>
<dbReference type="RefSeq" id="WP_081171281.1">
    <property type="nucleotide sequence ID" value="NZ_LWBP01000254.1"/>
</dbReference>
<reference evidence="3" key="1">
    <citation type="submission" date="2016-04" db="EMBL/GenBank/DDBJ databases">
        <authorList>
            <person name="Chen L."/>
            <person name="Zhuang W."/>
            <person name="Wang G."/>
        </authorList>
    </citation>
    <scope>NUCLEOTIDE SEQUENCE [LARGE SCALE GENOMIC DNA]</scope>
    <source>
        <strain evidence="3">208</strain>
    </source>
</reference>
<evidence type="ECO:0000313" key="2">
    <source>
        <dbReference type="EMBL" id="OQP45649.1"/>
    </source>
</evidence>
<dbReference type="InterPro" id="IPR032710">
    <property type="entry name" value="NTF2-like_dom_sf"/>
</dbReference>
<sequence>MRSLPLFILAFFLLQQTRAQDKDELAIRKILSDQTVAWNAGNIEAFMKGYWKHDSLMFIGKSGVTYGYQNTLMNYKKNYGSAEAMGTLVFDLVKVQRLSRDYYYVVGKWHLKRTIGDVGGHYDLLFRKVDGSWVIVADHSS</sequence>
<dbReference type="SUPFAM" id="SSF54427">
    <property type="entry name" value="NTF2-like"/>
    <property type="match status" value="1"/>
</dbReference>
<name>A0A1V9EHN9_9BACT</name>
<dbReference type="Gene3D" id="3.10.450.50">
    <property type="match status" value="1"/>
</dbReference>
<dbReference type="AlphaFoldDB" id="A0A1V9EHN9"/>
<comment type="caution">
    <text evidence="2">The sequence shown here is derived from an EMBL/GenBank/DDBJ whole genome shotgun (WGS) entry which is preliminary data.</text>
</comment>
<feature type="domain" description="DUF4440" evidence="1">
    <location>
        <begin position="27"/>
        <end position="135"/>
    </location>
</feature>
<protein>
    <submittedName>
        <fullName evidence="2">DUF4440 domain-containing protein</fullName>
    </submittedName>
</protein>
<proteinExistence type="predicted"/>
<dbReference type="STRING" id="550983.A4R26_09095"/>
<accession>A0A1V9EHN9</accession>
<gene>
    <name evidence="2" type="ORF">A4R26_09095</name>
</gene>
<evidence type="ECO:0000259" key="1">
    <source>
        <dbReference type="Pfam" id="PF14534"/>
    </source>
</evidence>
<organism evidence="2 3">
    <name type="scientific">Niastella populi</name>
    <dbReference type="NCBI Taxonomy" id="550983"/>
    <lineage>
        <taxon>Bacteria</taxon>
        <taxon>Pseudomonadati</taxon>
        <taxon>Bacteroidota</taxon>
        <taxon>Chitinophagia</taxon>
        <taxon>Chitinophagales</taxon>
        <taxon>Chitinophagaceae</taxon>
        <taxon>Niastella</taxon>
    </lineage>
</organism>
<dbReference type="OrthoDB" id="120856at2"/>